<evidence type="ECO:0000313" key="3">
    <source>
        <dbReference type="Proteomes" id="UP000297703"/>
    </source>
</evidence>
<gene>
    <name evidence="2" type="ORF">DR999_PMT23981</name>
</gene>
<name>A0A4D9DF26_9SAUR</name>
<keyword evidence="1" id="KW-0732">Signal</keyword>
<comment type="caution">
    <text evidence="2">The sequence shown here is derived from an EMBL/GenBank/DDBJ whole genome shotgun (WGS) entry which is preliminary data.</text>
</comment>
<reference evidence="2 3" key="1">
    <citation type="submission" date="2019-04" db="EMBL/GenBank/DDBJ databases">
        <title>Draft genome of the big-headed turtle Platysternon megacephalum.</title>
        <authorList>
            <person name="Gong S."/>
        </authorList>
    </citation>
    <scope>NUCLEOTIDE SEQUENCE [LARGE SCALE GENOMIC DNA]</scope>
    <source>
        <strain evidence="2">DO16091913</strain>
        <tissue evidence="2">Muscle</tissue>
    </source>
</reference>
<reference evidence="2 3" key="2">
    <citation type="submission" date="2019-04" db="EMBL/GenBank/DDBJ databases">
        <title>The genome sequence of big-headed turtle.</title>
        <authorList>
            <person name="Gong S."/>
        </authorList>
    </citation>
    <scope>NUCLEOTIDE SEQUENCE [LARGE SCALE GENOMIC DNA]</scope>
    <source>
        <strain evidence="2">DO16091913</strain>
        <tissue evidence="2">Muscle</tissue>
    </source>
</reference>
<feature type="chain" id="PRO_5020024673" evidence="1">
    <location>
        <begin position="18"/>
        <end position="100"/>
    </location>
</feature>
<dbReference type="GO" id="GO:0016787">
    <property type="term" value="F:hydrolase activity"/>
    <property type="evidence" value="ECO:0007669"/>
    <property type="project" value="UniProtKB-KW"/>
</dbReference>
<accession>A0A4D9DF26</accession>
<dbReference type="EMBL" id="QXTE01027629">
    <property type="protein sequence ID" value="TFJ94827.1"/>
    <property type="molecule type" value="Genomic_DNA"/>
</dbReference>
<feature type="signal peptide" evidence="1">
    <location>
        <begin position="1"/>
        <end position="17"/>
    </location>
</feature>
<evidence type="ECO:0000313" key="2">
    <source>
        <dbReference type="EMBL" id="TFJ94827.1"/>
    </source>
</evidence>
<evidence type="ECO:0000256" key="1">
    <source>
        <dbReference type="SAM" id="SignalP"/>
    </source>
</evidence>
<organism evidence="2 3">
    <name type="scientific">Platysternon megacephalum</name>
    <name type="common">big-headed turtle</name>
    <dbReference type="NCBI Taxonomy" id="55544"/>
    <lineage>
        <taxon>Eukaryota</taxon>
        <taxon>Metazoa</taxon>
        <taxon>Chordata</taxon>
        <taxon>Craniata</taxon>
        <taxon>Vertebrata</taxon>
        <taxon>Euteleostomi</taxon>
        <taxon>Archelosauria</taxon>
        <taxon>Testudinata</taxon>
        <taxon>Testudines</taxon>
        <taxon>Cryptodira</taxon>
        <taxon>Durocryptodira</taxon>
        <taxon>Testudinoidea</taxon>
        <taxon>Platysternidae</taxon>
        <taxon>Platysternon</taxon>
    </lineage>
</organism>
<protein>
    <submittedName>
        <fullName evidence="2">Deoxyuridine 5'-triphosphate nucleotidohydrolase</fullName>
    </submittedName>
</protein>
<dbReference type="Proteomes" id="UP000297703">
    <property type="component" value="Unassembled WGS sequence"/>
</dbReference>
<keyword evidence="3" id="KW-1185">Reference proteome</keyword>
<dbReference type="AlphaFoldDB" id="A0A4D9DF26"/>
<proteinExistence type="predicted"/>
<keyword evidence="2" id="KW-0378">Hydrolase</keyword>
<sequence length="100" mass="11588">MKIFFFFLRTIAQKLEALPNSSEQAGTIHYHIPELRRPLIKLYKTTQHTYWFPLSAPPSPANHFENTLKHNRNLSNPLSFQRKLALRKGAELTAAQESEV</sequence>